<protein>
    <submittedName>
        <fullName evidence="1">Uncharacterized protein</fullName>
    </submittedName>
</protein>
<sequence>MALGAKSQIHTQYILI</sequence>
<accession>A0A2P2Q2S2</accession>
<name>A0A2P2Q2S2_RHIMU</name>
<dbReference type="AlphaFoldDB" id="A0A2P2Q2S2"/>
<organism evidence="1">
    <name type="scientific">Rhizophora mucronata</name>
    <name type="common">Asiatic mangrove</name>
    <dbReference type="NCBI Taxonomy" id="61149"/>
    <lineage>
        <taxon>Eukaryota</taxon>
        <taxon>Viridiplantae</taxon>
        <taxon>Streptophyta</taxon>
        <taxon>Embryophyta</taxon>
        <taxon>Tracheophyta</taxon>
        <taxon>Spermatophyta</taxon>
        <taxon>Magnoliopsida</taxon>
        <taxon>eudicotyledons</taxon>
        <taxon>Gunneridae</taxon>
        <taxon>Pentapetalae</taxon>
        <taxon>rosids</taxon>
        <taxon>fabids</taxon>
        <taxon>Malpighiales</taxon>
        <taxon>Rhizophoraceae</taxon>
        <taxon>Rhizophora</taxon>
    </lineage>
</organism>
<evidence type="ECO:0000313" key="1">
    <source>
        <dbReference type="EMBL" id="MBX61244.1"/>
    </source>
</evidence>
<dbReference type="EMBL" id="GGEC01080760">
    <property type="protein sequence ID" value="MBX61244.1"/>
    <property type="molecule type" value="Transcribed_RNA"/>
</dbReference>
<reference evidence="1" key="1">
    <citation type="submission" date="2018-02" db="EMBL/GenBank/DDBJ databases">
        <title>Rhizophora mucronata_Transcriptome.</title>
        <authorList>
            <person name="Meera S.P."/>
            <person name="Sreeshan A."/>
            <person name="Augustine A."/>
        </authorList>
    </citation>
    <scope>NUCLEOTIDE SEQUENCE</scope>
    <source>
        <tissue evidence="1">Leaf</tissue>
    </source>
</reference>
<proteinExistence type="predicted"/>